<organism evidence="2 3">
    <name type="scientific">Frondihabitans sucicola</name>
    <dbReference type="NCBI Taxonomy" id="1268041"/>
    <lineage>
        <taxon>Bacteria</taxon>
        <taxon>Bacillati</taxon>
        <taxon>Actinomycetota</taxon>
        <taxon>Actinomycetes</taxon>
        <taxon>Micrococcales</taxon>
        <taxon>Microbacteriaceae</taxon>
        <taxon>Frondihabitans</taxon>
    </lineage>
</organism>
<dbReference type="PANTHER" id="PTHR43734">
    <property type="entry name" value="PHYTOENE DESATURASE"/>
    <property type="match status" value="1"/>
</dbReference>
<feature type="region of interest" description="Disordered" evidence="1">
    <location>
        <begin position="94"/>
        <end position="120"/>
    </location>
</feature>
<evidence type="ECO:0000313" key="2">
    <source>
        <dbReference type="EMBL" id="BDZ48238.1"/>
    </source>
</evidence>
<evidence type="ECO:0000313" key="3">
    <source>
        <dbReference type="Proteomes" id="UP001321486"/>
    </source>
</evidence>
<reference evidence="3" key="1">
    <citation type="journal article" date="2019" name="Int. J. Syst. Evol. Microbiol.">
        <title>The Global Catalogue of Microorganisms (GCM) 10K type strain sequencing project: providing services to taxonomists for standard genome sequencing and annotation.</title>
        <authorList>
            <consortium name="The Broad Institute Genomics Platform"/>
            <consortium name="The Broad Institute Genome Sequencing Center for Infectious Disease"/>
            <person name="Wu L."/>
            <person name="Ma J."/>
        </authorList>
    </citation>
    <scope>NUCLEOTIDE SEQUENCE [LARGE SCALE GENOMIC DNA]</scope>
    <source>
        <strain evidence="3">NBRC 108728</strain>
    </source>
</reference>
<dbReference type="EMBL" id="AP027732">
    <property type="protein sequence ID" value="BDZ48238.1"/>
    <property type="molecule type" value="Genomic_DNA"/>
</dbReference>
<evidence type="ECO:0008006" key="4">
    <source>
        <dbReference type="Google" id="ProtNLM"/>
    </source>
</evidence>
<feature type="compositionally biased region" description="Basic and acidic residues" evidence="1">
    <location>
        <begin position="102"/>
        <end position="120"/>
    </location>
</feature>
<gene>
    <name evidence="2" type="ORF">GCM10025867_04790</name>
</gene>
<protein>
    <recommendedName>
        <fullName evidence="4">Phytoene desaturase</fullName>
    </recommendedName>
</protein>
<dbReference type="Proteomes" id="UP001321486">
    <property type="component" value="Chromosome"/>
</dbReference>
<sequence length="120" mass="13030">MIQQIADWTGVSDLSSRLVLRRTRGPQDFVDDYNSWSGSMLGPAHTLAQSAMFRAGNVSKKVRGLYYVGGSVRPGIGLPMCLISAEVLLKNLRGDTSTEPLPEPRPDAAERQAARDAARS</sequence>
<dbReference type="PANTHER" id="PTHR43734:SF1">
    <property type="entry name" value="PHYTOENE DESATURASE"/>
    <property type="match status" value="1"/>
</dbReference>
<keyword evidence="3" id="KW-1185">Reference proteome</keyword>
<proteinExistence type="predicted"/>
<accession>A0ABM8GIM4</accession>
<name>A0ABM8GIM4_9MICO</name>
<evidence type="ECO:0000256" key="1">
    <source>
        <dbReference type="SAM" id="MobiDB-lite"/>
    </source>
</evidence>